<dbReference type="RefSeq" id="WP_183681954.1">
    <property type="nucleotide sequence ID" value="NZ_JACHHH010000001.1"/>
</dbReference>
<dbReference type="AlphaFoldDB" id="A0A7W9W1Y1"/>
<dbReference type="Pfam" id="PF01297">
    <property type="entry name" value="ZnuA"/>
    <property type="match status" value="1"/>
</dbReference>
<reference evidence="7 8" key="1">
    <citation type="submission" date="2020-08" db="EMBL/GenBank/DDBJ databases">
        <title>Genomic Encyclopedia of Type Strains, Phase IV (KMG-IV): sequencing the most valuable type-strain genomes for metagenomic binning, comparative biology and taxonomic classification.</title>
        <authorList>
            <person name="Goeker M."/>
        </authorList>
    </citation>
    <scope>NUCLEOTIDE SEQUENCE [LARGE SCALE GENOMIC DNA]</scope>
    <source>
        <strain evidence="7 8">DSM 17245</strain>
    </source>
</reference>
<dbReference type="GeneID" id="85013840"/>
<accession>A0A7W9W1Y1</accession>
<protein>
    <submittedName>
        <fullName evidence="7">Zinc transport system substrate-binding protein</fullName>
    </submittedName>
</protein>
<dbReference type="PANTHER" id="PTHR42953">
    <property type="entry name" value="HIGH-AFFINITY ZINC UPTAKE SYSTEM PROTEIN ZNUA-RELATED"/>
    <property type="match status" value="1"/>
</dbReference>
<feature type="chain" id="PRO_5038679077" evidence="6">
    <location>
        <begin position="22"/>
        <end position="366"/>
    </location>
</feature>
<evidence type="ECO:0000256" key="1">
    <source>
        <dbReference type="ARBA" id="ARBA00011028"/>
    </source>
</evidence>
<name>A0A7W9W1Y1_9FIRM</name>
<evidence type="ECO:0000313" key="7">
    <source>
        <dbReference type="EMBL" id="MBB6040309.1"/>
    </source>
</evidence>
<dbReference type="InterPro" id="IPR006127">
    <property type="entry name" value="ZnuA-like"/>
</dbReference>
<sequence length="366" mass="40351">MGLRKLAIATTFSLLAANLFACGASNAGKTETTAVTTQAAAESSKEESKAGGEKLKIVATNFPAYDFARAVTKGEADVTMLVKPGSETHSYEPSPQDIITIQNADLFLYVGGDSDAWVDGMLKSMNKEDSSVFKMMDAVNLMEEETVEGMQEEEEHDQDHEGESGEPKEEAADHEDKASEAKSDSHEEEEVEMDEHVWTSPVNAIQIVKKLDEKISSLDSSKKDVFEKNTEAYVKELEEVDKSFREVVDSGKRKEIIVADRFPFAYFCKEYGLSYFAAFPGCSTDTQPAAQTIAFLQDKVKEDGIPVVFHIEMSNEDMVNAICKDTGAKKMLLNAVHNVTDEDFKAGKTYVDLMKPNVEALKEALN</sequence>
<dbReference type="GO" id="GO:0007155">
    <property type="term" value="P:cell adhesion"/>
    <property type="evidence" value="ECO:0007669"/>
    <property type="project" value="InterPro"/>
</dbReference>
<dbReference type="InterPro" id="IPR006128">
    <property type="entry name" value="Lipoprotein_PsaA-like"/>
</dbReference>
<evidence type="ECO:0000256" key="3">
    <source>
        <dbReference type="ARBA" id="ARBA00022729"/>
    </source>
</evidence>
<evidence type="ECO:0000256" key="4">
    <source>
        <dbReference type="RuleBase" id="RU003512"/>
    </source>
</evidence>
<dbReference type="GO" id="GO:0030001">
    <property type="term" value="P:metal ion transport"/>
    <property type="evidence" value="ECO:0007669"/>
    <property type="project" value="InterPro"/>
</dbReference>
<evidence type="ECO:0000256" key="6">
    <source>
        <dbReference type="SAM" id="SignalP"/>
    </source>
</evidence>
<evidence type="ECO:0000256" key="2">
    <source>
        <dbReference type="ARBA" id="ARBA00022448"/>
    </source>
</evidence>
<dbReference type="Proteomes" id="UP000522163">
    <property type="component" value="Unassembled WGS sequence"/>
</dbReference>
<dbReference type="SUPFAM" id="SSF53807">
    <property type="entry name" value="Helical backbone' metal receptor"/>
    <property type="match status" value="1"/>
</dbReference>
<comment type="similarity">
    <text evidence="1 4">Belongs to the bacterial solute-binding protein 9 family.</text>
</comment>
<dbReference type="InterPro" id="IPR050492">
    <property type="entry name" value="Bact_metal-bind_prot9"/>
</dbReference>
<dbReference type="EMBL" id="JACHHH010000001">
    <property type="protein sequence ID" value="MBB6040309.1"/>
    <property type="molecule type" value="Genomic_DNA"/>
</dbReference>
<comment type="caution">
    <text evidence="7">The sequence shown here is derived from an EMBL/GenBank/DDBJ whole genome shotgun (WGS) entry which is preliminary data.</text>
</comment>
<dbReference type="PRINTS" id="PR00690">
    <property type="entry name" value="ADHESNFAMILY"/>
</dbReference>
<feature type="region of interest" description="Disordered" evidence="5">
    <location>
        <begin position="147"/>
        <end position="197"/>
    </location>
</feature>
<gene>
    <name evidence="7" type="ORF">HNQ46_000270</name>
</gene>
<dbReference type="Gene3D" id="3.40.50.1980">
    <property type="entry name" value="Nitrogenase molybdenum iron protein domain"/>
    <property type="match status" value="2"/>
</dbReference>
<keyword evidence="3 6" id="KW-0732">Signal</keyword>
<dbReference type="PANTHER" id="PTHR42953:SF3">
    <property type="entry name" value="HIGH-AFFINITY ZINC UPTAKE SYSTEM PROTEIN ZNUA"/>
    <property type="match status" value="1"/>
</dbReference>
<evidence type="ECO:0000256" key="5">
    <source>
        <dbReference type="SAM" id="MobiDB-lite"/>
    </source>
</evidence>
<feature type="signal peptide" evidence="6">
    <location>
        <begin position="1"/>
        <end position="21"/>
    </location>
</feature>
<organism evidence="7 8">
    <name type="scientific">Oribacterium sinus</name>
    <dbReference type="NCBI Taxonomy" id="237576"/>
    <lineage>
        <taxon>Bacteria</taxon>
        <taxon>Bacillati</taxon>
        <taxon>Bacillota</taxon>
        <taxon>Clostridia</taxon>
        <taxon>Lachnospirales</taxon>
        <taxon>Lachnospiraceae</taxon>
        <taxon>Oribacterium</taxon>
    </lineage>
</organism>
<feature type="compositionally biased region" description="Acidic residues" evidence="5">
    <location>
        <begin position="147"/>
        <end position="156"/>
    </location>
</feature>
<keyword evidence="2 4" id="KW-0813">Transport</keyword>
<feature type="compositionally biased region" description="Basic and acidic residues" evidence="5">
    <location>
        <begin position="157"/>
        <end position="185"/>
    </location>
</feature>
<evidence type="ECO:0000313" key="8">
    <source>
        <dbReference type="Proteomes" id="UP000522163"/>
    </source>
</evidence>
<dbReference type="GO" id="GO:0046872">
    <property type="term" value="F:metal ion binding"/>
    <property type="evidence" value="ECO:0007669"/>
    <property type="project" value="InterPro"/>
</dbReference>
<proteinExistence type="inferred from homology"/>